<keyword evidence="6" id="KW-0804">Transcription</keyword>
<evidence type="ECO:0000259" key="10">
    <source>
        <dbReference type="PROSITE" id="PS51294"/>
    </source>
</evidence>
<feature type="compositionally biased region" description="Low complexity" evidence="8">
    <location>
        <begin position="7"/>
        <end position="23"/>
    </location>
</feature>
<dbReference type="GO" id="GO:0003677">
    <property type="term" value="F:DNA binding"/>
    <property type="evidence" value="ECO:0007669"/>
    <property type="project" value="UniProtKB-KW"/>
</dbReference>
<dbReference type="SUPFAM" id="SSF46689">
    <property type="entry name" value="Homeodomain-like"/>
    <property type="match status" value="1"/>
</dbReference>
<sequence length="467" mass="51394">MMRTIPNNEDNNNNNEEVGNDYEGSLKKGPWTPDEDAILIDYVNTYGEGNWNSVPKNSGLSRCGKSCRLRWANHLRPNLKKGAFSPEEERIIVDLHAKLGNKWARMASQLPGRTDNEIKNFWNTRIKRRERAGLPIYPPEVIRDATLYHLREEQYFEKPYNSSLSSSSFPPLLSSYPKKLNASNHYHALVSPKKLNASNHYHALVNPKKNQPISLYGSSSNLFNYHGFVVSNNSAQPVSNDYQYYNNGFNASSIMPPLAPSSVSSSQTPPDSVTPASSNVSAVDGFIGASSKVNSEQYEVAPFSPQGNSGLLGALVVEGQSILRNNKIKSEDSTVAAAAEKSSNKRKSIVIMENAERGTTVESALLKKKNSGKSSNETPMSSSGKKQIGKEASLEEMDVSWDDDLCSLLNNFPTEMPTPEWYSTGGDNKAEPLGRESQPSAPPPAPTVDQELGWNVGTSWNNMPSIC</sequence>
<dbReference type="Pfam" id="PF00249">
    <property type="entry name" value="Myb_DNA-binding"/>
    <property type="match status" value="2"/>
</dbReference>
<comment type="caution">
    <text evidence="11">The sequence shown here is derived from an EMBL/GenBank/DDBJ whole genome shotgun (WGS) entry which is preliminary data.</text>
</comment>
<dbReference type="GO" id="GO:0009653">
    <property type="term" value="P:anatomical structure morphogenesis"/>
    <property type="evidence" value="ECO:0007669"/>
    <property type="project" value="UniProtKB-ARBA"/>
</dbReference>
<dbReference type="PROSITE" id="PS50090">
    <property type="entry name" value="MYB_LIKE"/>
    <property type="match status" value="2"/>
</dbReference>
<dbReference type="FunFam" id="1.10.10.60:FF:000001">
    <property type="entry name" value="MYB-related transcription factor"/>
    <property type="match status" value="1"/>
</dbReference>
<gene>
    <name evidence="11" type="ORF">LLUT_LOCUS25341</name>
</gene>
<keyword evidence="2" id="KW-0677">Repeat</keyword>
<dbReference type="EMBL" id="CAXHTB010000017">
    <property type="protein sequence ID" value="CAL0324281.1"/>
    <property type="molecule type" value="Genomic_DNA"/>
</dbReference>
<feature type="region of interest" description="Disordered" evidence="8">
    <location>
        <begin position="1"/>
        <end position="29"/>
    </location>
</feature>
<feature type="region of interest" description="Disordered" evidence="8">
    <location>
        <begin position="259"/>
        <end position="279"/>
    </location>
</feature>
<protein>
    <submittedName>
        <fullName evidence="11">Uncharacterized protein</fullName>
    </submittedName>
</protein>
<dbReference type="FunFam" id="1.10.10.60:FF:000119">
    <property type="entry name" value="Transcription factor GAMYB"/>
    <property type="match status" value="1"/>
</dbReference>
<feature type="domain" description="HTH myb-type" evidence="10">
    <location>
        <begin position="25"/>
        <end position="75"/>
    </location>
</feature>
<dbReference type="CDD" id="cd00167">
    <property type="entry name" value="SANT"/>
    <property type="match status" value="2"/>
</dbReference>
<dbReference type="InterPro" id="IPR017930">
    <property type="entry name" value="Myb_dom"/>
</dbReference>
<dbReference type="SMART" id="SM00717">
    <property type="entry name" value="SANT"/>
    <property type="match status" value="2"/>
</dbReference>
<evidence type="ECO:0000259" key="9">
    <source>
        <dbReference type="PROSITE" id="PS50090"/>
    </source>
</evidence>
<feature type="region of interest" description="Disordered" evidence="8">
    <location>
        <begin position="417"/>
        <end position="456"/>
    </location>
</feature>
<evidence type="ECO:0000256" key="3">
    <source>
        <dbReference type="ARBA" id="ARBA00023015"/>
    </source>
</evidence>
<keyword evidence="12" id="KW-1185">Reference proteome</keyword>
<dbReference type="PROSITE" id="PS51294">
    <property type="entry name" value="HTH_MYB"/>
    <property type="match status" value="2"/>
</dbReference>
<feature type="domain" description="Myb-like" evidence="9">
    <location>
        <begin position="76"/>
        <end position="126"/>
    </location>
</feature>
<dbReference type="InterPro" id="IPR001005">
    <property type="entry name" value="SANT/Myb"/>
</dbReference>
<dbReference type="Gene3D" id="1.10.10.60">
    <property type="entry name" value="Homeodomain-like"/>
    <property type="match status" value="2"/>
</dbReference>
<dbReference type="GO" id="GO:0048235">
    <property type="term" value="P:pollen sperm cell differentiation"/>
    <property type="evidence" value="ECO:0007669"/>
    <property type="project" value="UniProtKB-ARBA"/>
</dbReference>
<dbReference type="GO" id="GO:0005634">
    <property type="term" value="C:nucleus"/>
    <property type="evidence" value="ECO:0007669"/>
    <property type="project" value="UniProtKB-SubCell"/>
</dbReference>
<keyword evidence="3" id="KW-0805">Transcription regulation</keyword>
<organism evidence="11 12">
    <name type="scientific">Lupinus luteus</name>
    <name type="common">European yellow lupine</name>
    <dbReference type="NCBI Taxonomy" id="3873"/>
    <lineage>
        <taxon>Eukaryota</taxon>
        <taxon>Viridiplantae</taxon>
        <taxon>Streptophyta</taxon>
        <taxon>Embryophyta</taxon>
        <taxon>Tracheophyta</taxon>
        <taxon>Spermatophyta</taxon>
        <taxon>Magnoliopsida</taxon>
        <taxon>eudicotyledons</taxon>
        <taxon>Gunneridae</taxon>
        <taxon>Pentapetalae</taxon>
        <taxon>rosids</taxon>
        <taxon>fabids</taxon>
        <taxon>Fabales</taxon>
        <taxon>Fabaceae</taxon>
        <taxon>Papilionoideae</taxon>
        <taxon>50 kb inversion clade</taxon>
        <taxon>genistoids sensu lato</taxon>
        <taxon>core genistoids</taxon>
        <taxon>Genisteae</taxon>
        <taxon>Lupinus</taxon>
    </lineage>
</organism>
<keyword evidence="7" id="KW-0539">Nucleus</keyword>
<evidence type="ECO:0000313" key="12">
    <source>
        <dbReference type="Proteomes" id="UP001497480"/>
    </source>
</evidence>
<dbReference type="Proteomes" id="UP001497480">
    <property type="component" value="Unassembled WGS sequence"/>
</dbReference>
<feature type="domain" description="Myb-like" evidence="9">
    <location>
        <begin position="23"/>
        <end position="75"/>
    </location>
</feature>
<evidence type="ECO:0000256" key="7">
    <source>
        <dbReference type="ARBA" id="ARBA00023242"/>
    </source>
</evidence>
<evidence type="ECO:0000256" key="4">
    <source>
        <dbReference type="ARBA" id="ARBA00023125"/>
    </source>
</evidence>
<evidence type="ECO:0000256" key="2">
    <source>
        <dbReference type="ARBA" id="ARBA00022737"/>
    </source>
</evidence>
<dbReference type="PANTHER" id="PTHR47995">
    <property type="entry name" value="TRANSCRIPTION FACTOR MYB33-RELATED"/>
    <property type="match status" value="1"/>
</dbReference>
<feature type="region of interest" description="Disordered" evidence="8">
    <location>
        <begin position="361"/>
        <end position="393"/>
    </location>
</feature>
<evidence type="ECO:0000256" key="8">
    <source>
        <dbReference type="SAM" id="MobiDB-lite"/>
    </source>
</evidence>
<evidence type="ECO:0000256" key="5">
    <source>
        <dbReference type="ARBA" id="ARBA00023159"/>
    </source>
</evidence>
<feature type="domain" description="HTH myb-type" evidence="10">
    <location>
        <begin position="76"/>
        <end position="130"/>
    </location>
</feature>
<name>A0AAV1XRQ4_LUPLU</name>
<feature type="compositionally biased region" description="Low complexity" evidence="8">
    <location>
        <begin position="260"/>
        <end position="275"/>
    </location>
</feature>
<dbReference type="AlphaFoldDB" id="A0AAV1XRQ4"/>
<evidence type="ECO:0000256" key="6">
    <source>
        <dbReference type="ARBA" id="ARBA00023163"/>
    </source>
</evidence>
<dbReference type="GO" id="GO:0045893">
    <property type="term" value="P:positive regulation of DNA-templated transcription"/>
    <property type="evidence" value="ECO:0007669"/>
    <property type="project" value="UniProtKB-ARBA"/>
</dbReference>
<comment type="subcellular location">
    <subcellularLocation>
        <location evidence="1">Nucleus</location>
    </subcellularLocation>
</comment>
<accession>A0AAV1XRQ4</accession>
<keyword evidence="5" id="KW-0010">Activator</keyword>
<dbReference type="GO" id="GO:0040008">
    <property type="term" value="P:regulation of growth"/>
    <property type="evidence" value="ECO:0007669"/>
    <property type="project" value="UniProtKB-ARBA"/>
</dbReference>
<proteinExistence type="predicted"/>
<evidence type="ECO:0000256" key="1">
    <source>
        <dbReference type="ARBA" id="ARBA00004123"/>
    </source>
</evidence>
<dbReference type="PANTHER" id="PTHR47995:SF18">
    <property type="entry name" value="TRANSCRIPTION FACTOR MYB65"/>
    <property type="match status" value="1"/>
</dbReference>
<reference evidence="11 12" key="1">
    <citation type="submission" date="2024-03" db="EMBL/GenBank/DDBJ databases">
        <authorList>
            <person name="Martinez-Hernandez J."/>
        </authorList>
    </citation>
    <scope>NUCLEOTIDE SEQUENCE [LARGE SCALE GENOMIC DNA]</scope>
</reference>
<keyword evidence="4" id="KW-0238">DNA-binding</keyword>
<dbReference type="InterPro" id="IPR009057">
    <property type="entry name" value="Homeodomain-like_sf"/>
</dbReference>
<evidence type="ECO:0000313" key="11">
    <source>
        <dbReference type="EMBL" id="CAL0324281.1"/>
    </source>
</evidence>